<sequence>MNPISQKLVVIKDEENNMESKIQFKIDLYSQSLVAKLGQLQQNDIKVQSKKCFKVCQNSKLEVETCTKNCFNKYNKLQEYHKSSEFMGIFKKSSN</sequence>
<keyword evidence="2" id="KW-1185">Reference proteome</keyword>
<evidence type="ECO:0000313" key="2">
    <source>
        <dbReference type="Proteomes" id="UP000692954"/>
    </source>
</evidence>
<reference evidence="1" key="1">
    <citation type="submission" date="2021-01" db="EMBL/GenBank/DDBJ databases">
        <authorList>
            <consortium name="Genoscope - CEA"/>
            <person name="William W."/>
        </authorList>
    </citation>
    <scope>NUCLEOTIDE SEQUENCE</scope>
</reference>
<comment type="caution">
    <text evidence="1">The sequence shown here is derived from an EMBL/GenBank/DDBJ whole genome shotgun (WGS) entry which is preliminary data.</text>
</comment>
<name>A0A8S1P7J3_9CILI</name>
<proteinExistence type="predicted"/>
<accession>A0A8S1P7J3</accession>
<organism evidence="1 2">
    <name type="scientific">Paramecium sonneborni</name>
    <dbReference type="NCBI Taxonomy" id="65129"/>
    <lineage>
        <taxon>Eukaryota</taxon>
        <taxon>Sar</taxon>
        <taxon>Alveolata</taxon>
        <taxon>Ciliophora</taxon>
        <taxon>Intramacronucleata</taxon>
        <taxon>Oligohymenophorea</taxon>
        <taxon>Peniculida</taxon>
        <taxon>Parameciidae</taxon>
        <taxon>Paramecium</taxon>
    </lineage>
</organism>
<protein>
    <submittedName>
        <fullName evidence="1">Uncharacterized protein</fullName>
    </submittedName>
</protein>
<dbReference type="OrthoDB" id="289332at2759"/>
<dbReference type="Proteomes" id="UP000692954">
    <property type="component" value="Unassembled WGS sequence"/>
</dbReference>
<dbReference type="AlphaFoldDB" id="A0A8S1P7J3"/>
<evidence type="ECO:0000313" key="1">
    <source>
        <dbReference type="EMBL" id="CAD8098931.1"/>
    </source>
</evidence>
<gene>
    <name evidence="1" type="ORF">PSON_ATCC_30995.1.T0710056</name>
</gene>
<dbReference type="EMBL" id="CAJJDN010000071">
    <property type="protein sequence ID" value="CAD8098931.1"/>
    <property type="molecule type" value="Genomic_DNA"/>
</dbReference>